<accession>A0A420DW17</accession>
<feature type="domain" description="RsdA/BaiN/AoA(So)-like Rossmann fold-like" evidence="4">
    <location>
        <begin position="5"/>
        <end position="414"/>
    </location>
</feature>
<feature type="domain" description="RsdA/BaiN/AoA(So)-like insert" evidence="5">
    <location>
        <begin position="202"/>
        <end position="361"/>
    </location>
</feature>
<dbReference type="Gene3D" id="2.40.30.10">
    <property type="entry name" value="Translation factors"/>
    <property type="match status" value="1"/>
</dbReference>
<keyword evidence="2" id="KW-0285">Flavoprotein</keyword>
<dbReference type="InterPro" id="IPR004792">
    <property type="entry name" value="BaiN-like"/>
</dbReference>
<organism evidence="6 7">
    <name type="scientific">Ichthyenterobacterium magnum</name>
    <dbReference type="NCBI Taxonomy" id="1230530"/>
    <lineage>
        <taxon>Bacteria</taxon>
        <taxon>Pseudomonadati</taxon>
        <taxon>Bacteroidota</taxon>
        <taxon>Flavobacteriia</taxon>
        <taxon>Flavobacteriales</taxon>
        <taxon>Flavobacteriaceae</taxon>
        <taxon>Ichthyenterobacterium</taxon>
    </lineage>
</organism>
<dbReference type="PANTHER" id="PTHR42887">
    <property type="entry name" value="OS12G0638800 PROTEIN"/>
    <property type="match status" value="1"/>
</dbReference>
<comment type="cofactor">
    <cofactor evidence="1">
        <name>FAD</name>
        <dbReference type="ChEBI" id="CHEBI:57692"/>
    </cofactor>
</comment>
<name>A0A420DW17_9FLAO</name>
<evidence type="ECO:0000313" key="7">
    <source>
        <dbReference type="Proteomes" id="UP000284892"/>
    </source>
</evidence>
<dbReference type="OrthoDB" id="9773233at2"/>
<dbReference type="InterPro" id="IPR055178">
    <property type="entry name" value="RsdA/BaiN/AoA(So)-like_dom"/>
</dbReference>
<dbReference type="InterPro" id="IPR057661">
    <property type="entry name" value="RsdA/BaiN/AoA(So)_Rossmann"/>
</dbReference>
<gene>
    <name evidence="6" type="ORF">BXY80_0515</name>
</gene>
<evidence type="ECO:0000256" key="2">
    <source>
        <dbReference type="ARBA" id="ARBA00022630"/>
    </source>
</evidence>
<evidence type="ECO:0000256" key="3">
    <source>
        <dbReference type="ARBA" id="ARBA00022827"/>
    </source>
</evidence>
<evidence type="ECO:0000259" key="4">
    <source>
        <dbReference type="Pfam" id="PF03486"/>
    </source>
</evidence>
<dbReference type="Proteomes" id="UP000284892">
    <property type="component" value="Unassembled WGS sequence"/>
</dbReference>
<dbReference type="RefSeq" id="WP_120199643.1">
    <property type="nucleotide sequence ID" value="NZ_RAQJ01000001.1"/>
</dbReference>
<dbReference type="InterPro" id="IPR023166">
    <property type="entry name" value="BaiN-like_dom_sf"/>
</dbReference>
<protein>
    <recommendedName>
        <fullName evidence="8">Flavoprotein</fullName>
    </recommendedName>
</protein>
<evidence type="ECO:0000259" key="5">
    <source>
        <dbReference type="Pfam" id="PF22780"/>
    </source>
</evidence>
<dbReference type="Gene3D" id="1.10.8.260">
    <property type="entry name" value="HI0933 insert domain-like"/>
    <property type="match status" value="1"/>
</dbReference>
<dbReference type="AlphaFoldDB" id="A0A420DW17"/>
<keyword evidence="7" id="KW-1185">Reference proteome</keyword>
<proteinExistence type="predicted"/>
<dbReference type="NCBIfam" id="TIGR00275">
    <property type="entry name" value="aminoacetone oxidase family FAD-binding enzyme"/>
    <property type="match status" value="1"/>
</dbReference>
<comment type="caution">
    <text evidence="6">The sequence shown here is derived from an EMBL/GenBank/DDBJ whole genome shotgun (WGS) entry which is preliminary data.</text>
</comment>
<dbReference type="InterPro" id="IPR036188">
    <property type="entry name" value="FAD/NAD-bd_sf"/>
</dbReference>
<evidence type="ECO:0000256" key="1">
    <source>
        <dbReference type="ARBA" id="ARBA00001974"/>
    </source>
</evidence>
<dbReference type="SUPFAM" id="SSF51905">
    <property type="entry name" value="FAD/NAD(P)-binding domain"/>
    <property type="match status" value="1"/>
</dbReference>
<dbReference type="Gene3D" id="3.50.50.60">
    <property type="entry name" value="FAD/NAD(P)-binding domain"/>
    <property type="match status" value="1"/>
</dbReference>
<dbReference type="EMBL" id="RAQJ01000001">
    <property type="protein sequence ID" value="RKE98428.1"/>
    <property type="molecule type" value="Genomic_DNA"/>
</dbReference>
<dbReference type="PANTHER" id="PTHR42887:SF2">
    <property type="entry name" value="OS12G0638800 PROTEIN"/>
    <property type="match status" value="1"/>
</dbReference>
<sequence>MKKYDVIIVGGGAAGFFAAINIAEFNPELKIAILERGKEGLQKVKISGGGRCNVTHAEFIPSELVQNYPRGEKELLGPFHQFMTGDTIEWFENRGVELKIEDDGRMFPVSNSSQTIIDCFLNEAKKHNVNILYNHSVKSIYPNNNDNVMLSAVEASHGLDNFKLQTNQGDFISEKLLIATGSNPKIWKLLEDLNHTISQPIPSLFTFDIKDKRIKTIPGVVAKNVAIKVVDSNLESEGPLLITHVGMSAPAILKLSAFGAIELAKRDYKFEIEINFIRQSLNDCLDNLKELKQELNKKTVFKFAQFDLPKRLWQQLVLASHISEKTTWAELNKQQLDALALQLTKAVFKVEGKSTFKEEFVTAGGINLKEVNFKTFESKLHKNLYFAGEVLNVDAVTGGFNFQNAWTGAYLAAKSMSK</sequence>
<reference evidence="6 7" key="1">
    <citation type="submission" date="2018-09" db="EMBL/GenBank/DDBJ databases">
        <title>Genomic Encyclopedia of Archaeal and Bacterial Type Strains, Phase II (KMG-II): from individual species to whole genera.</title>
        <authorList>
            <person name="Goeker M."/>
        </authorList>
    </citation>
    <scope>NUCLEOTIDE SEQUENCE [LARGE SCALE GENOMIC DNA]</scope>
    <source>
        <strain evidence="6 7">DSM 26283</strain>
    </source>
</reference>
<dbReference type="Pfam" id="PF03486">
    <property type="entry name" value="HI0933_like"/>
    <property type="match status" value="1"/>
</dbReference>
<dbReference type="Pfam" id="PF22780">
    <property type="entry name" value="HI0933_like_1st"/>
    <property type="match status" value="1"/>
</dbReference>
<dbReference type="SUPFAM" id="SSF160996">
    <property type="entry name" value="HI0933 insert domain-like"/>
    <property type="match status" value="1"/>
</dbReference>
<evidence type="ECO:0000313" key="6">
    <source>
        <dbReference type="EMBL" id="RKE98428.1"/>
    </source>
</evidence>
<dbReference type="PRINTS" id="PR00368">
    <property type="entry name" value="FADPNR"/>
</dbReference>
<evidence type="ECO:0008006" key="8">
    <source>
        <dbReference type="Google" id="ProtNLM"/>
    </source>
</evidence>
<keyword evidence="3" id="KW-0274">FAD</keyword>